<evidence type="ECO:0000259" key="4">
    <source>
        <dbReference type="PROSITE" id="PS50940"/>
    </source>
</evidence>
<dbReference type="SMART" id="SM00494">
    <property type="entry name" value="ChtBD2"/>
    <property type="match status" value="1"/>
</dbReference>
<dbReference type="Gene3D" id="2.10.25.10">
    <property type="entry name" value="Laminin"/>
    <property type="match status" value="1"/>
</dbReference>
<comment type="caution">
    <text evidence="5">The sequence shown here is derived from an EMBL/GenBank/DDBJ whole genome shotgun (WGS) entry which is preliminary data.</text>
</comment>
<dbReference type="Pfam" id="PF00058">
    <property type="entry name" value="Ldl_recept_b"/>
    <property type="match status" value="1"/>
</dbReference>
<evidence type="ECO:0000313" key="5">
    <source>
        <dbReference type="EMBL" id="CAL8124451.1"/>
    </source>
</evidence>
<dbReference type="InterPro" id="IPR011042">
    <property type="entry name" value="6-blade_b-propeller_TolB-like"/>
</dbReference>
<dbReference type="InterPro" id="IPR050778">
    <property type="entry name" value="Cueball_EGF_LRP_Nidogen"/>
</dbReference>
<keyword evidence="3" id="KW-0732">Signal</keyword>
<dbReference type="Gene3D" id="2.120.10.30">
    <property type="entry name" value="TolB, C-terminal domain"/>
    <property type="match status" value="1"/>
</dbReference>
<keyword evidence="6" id="KW-1185">Reference proteome</keyword>
<name>A0ABP1REI5_9HEXA</name>
<keyword evidence="1" id="KW-0245">EGF-like domain</keyword>
<dbReference type="PANTHER" id="PTHR46513">
    <property type="entry name" value="VITELLOGENIN RECEPTOR-LIKE PROTEIN-RELATED-RELATED"/>
    <property type="match status" value="1"/>
</dbReference>
<evidence type="ECO:0000256" key="1">
    <source>
        <dbReference type="ARBA" id="ARBA00022536"/>
    </source>
</evidence>
<sequence length="392" mass="43432">MNVPIYLGCLLMSIFAINKIIAEPMIECDPTVIRSQSTKIPDSEFCNKYFECLGGNLTEKYCSTGYHFSDIEDECVEVSSLVTSGNCATATTTSVALNGTLNATPTPTPNLRQSCKIFGVCSQKCNDTGGIVRCSCIEGFKLEEKDNKTCTLIGKWKLLYLTNSVVGYGGGDRKRTHTIKSENSAVFTGVTFDARKNYACWTDASEFAGGVYCSHFNGSKLETIVNSGIGYPQSVALDWVTSNIYFVDWGRKEILVCRSGINTCSVIVTQHVGSPNDLVLEPNQGLMFWTNQIGNHKIMRADMDGRNLITLLSSDLKAIQGLAIDHSTSTLYWIDTKFDKLESCLLDGKDRRVIISGNRLFFDAFFIDVFGDSVFWTNRNTSKIMVKMRIVI</sequence>
<proteinExistence type="predicted"/>
<feature type="repeat" description="LDL-receptor class B" evidence="2">
    <location>
        <begin position="329"/>
        <end position="371"/>
    </location>
</feature>
<dbReference type="SUPFAM" id="SSF57625">
    <property type="entry name" value="Invertebrate chitin-binding proteins"/>
    <property type="match status" value="1"/>
</dbReference>
<dbReference type="SUPFAM" id="SSF63825">
    <property type="entry name" value="YWTD domain"/>
    <property type="match status" value="1"/>
</dbReference>
<evidence type="ECO:0000256" key="3">
    <source>
        <dbReference type="SAM" id="SignalP"/>
    </source>
</evidence>
<dbReference type="PROSITE" id="PS50940">
    <property type="entry name" value="CHIT_BIND_II"/>
    <property type="match status" value="1"/>
</dbReference>
<dbReference type="PROSITE" id="PS51120">
    <property type="entry name" value="LDLRB"/>
    <property type="match status" value="2"/>
</dbReference>
<gene>
    <name evidence="5" type="ORF">ODALV1_LOCUS20616</name>
</gene>
<accession>A0ABP1REI5</accession>
<dbReference type="InterPro" id="IPR000033">
    <property type="entry name" value="LDLR_classB_rpt"/>
</dbReference>
<feature type="repeat" description="LDL-receptor class B" evidence="2">
    <location>
        <begin position="285"/>
        <end position="328"/>
    </location>
</feature>
<dbReference type="InterPro" id="IPR002557">
    <property type="entry name" value="Chitin-bd_dom"/>
</dbReference>
<dbReference type="Proteomes" id="UP001642540">
    <property type="component" value="Unassembled WGS sequence"/>
</dbReference>
<dbReference type="Gene3D" id="2.170.140.10">
    <property type="entry name" value="Chitin binding domain"/>
    <property type="match status" value="1"/>
</dbReference>
<feature type="chain" id="PRO_5045627309" description="Chitin-binding type-2 domain-containing protein" evidence="3">
    <location>
        <begin position="23"/>
        <end position="392"/>
    </location>
</feature>
<evidence type="ECO:0000313" key="6">
    <source>
        <dbReference type="Proteomes" id="UP001642540"/>
    </source>
</evidence>
<organism evidence="5 6">
    <name type="scientific">Orchesella dallaii</name>
    <dbReference type="NCBI Taxonomy" id="48710"/>
    <lineage>
        <taxon>Eukaryota</taxon>
        <taxon>Metazoa</taxon>
        <taxon>Ecdysozoa</taxon>
        <taxon>Arthropoda</taxon>
        <taxon>Hexapoda</taxon>
        <taxon>Collembola</taxon>
        <taxon>Entomobryomorpha</taxon>
        <taxon>Entomobryoidea</taxon>
        <taxon>Orchesellidae</taxon>
        <taxon>Orchesellinae</taxon>
        <taxon>Orchesella</taxon>
    </lineage>
</organism>
<dbReference type="Pfam" id="PF01607">
    <property type="entry name" value="CBM_14"/>
    <property type="match status" value="1"/>
</dbReference>
<feature type="signal peptide" evidence="3">
    <location>
        <begin position="1"/>
        <end position="22"/>
    </location>
</feature>
<dbReference type="InterPro" id="IPR036508">
    <property type="entry name" value="Chitin-bd_dom_sf"/>
</dbReference>
<feature type="domain" description="Chitin-binding type-2" evidence="4">
    <location>
        <begin position="25"/>
        <end position="89"/>
    </location>
</feature>
<reference evidence="5 6" key="1">
    <citation type="submission" date="2024-08" db="EMBL/GenBank/DDBJ databases">
        <authorList>
            <person name="Cucini C."/>
            <person name="Frati F."/>
        </authorList>
    </citation>
    <scope>NUCLEOTIDE SEQUENCE [LARGE SCALE GENOMIC DNA]</scope>
</reference>
<dbReference type="SMART" id="SM00135">
    <property type="entry name" value="LY"/>
    <property type="match status" value="5"/>
</dbReference>
<protein>
    <recommendedName>
        <fullName evidence="4">Chitin-binding type-2 domain-containing protein</fullName>
    </recommendedName>
</protein>
<dbReference type="EMBL" id="CAXLJM020000068">
    <property type="protein sequence ID" value="CAL8124451.1"/>
    <property type="molecule type" value="Genomic_DNA"/>
</dbReference>
<evidence type="ECO:0000256" key="2">
    <source>
        <dbReference type="PROSITE-ProRule" id="PRU00461"/>
    </source>
</evidence>